<dbReference type="Proteomes" id="UP000838412">
    <property type="component" value="Chromosome 19"/>
</dbReference>
<feature type="signal peptide" evidence="1">
    <location>
        <begin position="1"/>
        <end position="19"/>
    </location>
</feature>
<reference evidence="2" key="1">
    <citation type="submission" date="2022-01" db="EMBL/GenBank/DDBJ databases">
        <authorList>
            <person name="Braso-Vives M."/>
        </authorList>
    </citation>
    <scope>NUCLEOTIDE SEQUENCE</scope>
</reference>
<feature type="chain" id="PRO_5035430606" evidence="1">
    <location>
        <begin position="20"/>
        <end position="111"/>
    </location>
</feature>
<keyword evidence="3" id="KW-1185">Reference proteome</keyword>
<evidence type="ECO:0000313" key="2">
    <source>
        <dbReference type="EMBL" id="CAH1251473.1"/>
    </source>
</evidence>
<keyword evidence="1" id="KW-0732">Signal</keyword>
<protein>
    <submittedName>
        <fullName evidence="2">Hypp9070 protein</fullName>
    </submittedName>
</protein>
<dbReference type="EMBL" id="OV696704">
    <property type="protein sequence ID" value="CAH1251473.1"/>
    <property type="molecule type" value="Genomic_DNA"/>
</dbReference>
<organism evidence="2 3">
    <name type="scientific">Branchiostoma lanceolatum</name>
    <name type="common">Common lancelet</name>
    <name type="synonym">Amphioxus lanceolatum</name>
    <dbReference type="NCBI Taxonomy" id="7740"/>
    <lineage>
        <taxon>Eukaryota</taxon>
        <taxon>Metazoa</taxon>
        <taxon>Chordata</taxon>
        <taxon>Cephalochordata</taxon>
        <taxon>Leptocardii</taxon>
        <taxon>Amphioxiformes</taxon>
        <taxon>Branchiostomatidae</taxon>
        <taxon>Branchiostoma</taxon>
    </lineage>
</organism>
<sequence>MKMSLLLAAMLALCGAVLAQDDNNYTELESDEFGEPLRRETMQSDRDAYDMGDNTVYTGVDKRGRTAGSVVVLPDCRPRTTCVRNYKAWNVQTCRCPSNLICSKRFGRCIW</sequence>
<accession>A0A8K0EFT3</accession>
<dbReference type="AlphaFoldDB" id="A0A8K0EFT3"/>
<proteinExistence type="predicted"/>
<dbReference type="OrthoDB" id="10044869at2759"/>
<name>A0A8K0EFT3_BRALA</name>
<evidence type="ECO:0000313" key="3">
    <source>
        <dbReference type="Proteomes" id="UP000838412"/>
    </source>
</evidence>
<gene>
    <name evidence="2" type="primary">Hypp9070</name>
    <name evidence="2" type="ORF">BLAG_LOCUS11848</name>
</gene>
<evidence type="ECO:0000256" key="1">
    <source>
        <dbReference type="SAM" id="SignalP"/>
    </source>
</evidence>